<feature type="transmembrane region" description="Helical" evidence="3">
    <location>
        <begin position="127"/>
        <end position="146"/>
    </location>
</feature>
<evidence type="ECO:0000256" key="3">
    <source>
        <dbReference type="SAM" id="Phobius"/>
    </source>
</evidence>
<dbReference type="OrthoDB" id="27934at2759"/>
<keyword evidence="3" id="KW-1133">Transmembrane helix</keyword>
<evidence type="ECO:0000256" key="1">
    <source>
        <dbReference type="ARBA" id="ARBA00038101"/>
    </source>
</evidence>
<evidence type="ECO:0000313" key="4">
    <source>
        <dbReference type="EMBL" id="KAF4672641.1"/>
    </source>
</evidence>
<dbReference type="InterPro" id="IPR006597">
    <property type="entry name" value="Sel1-like"/>
</dbReference>
<sequence>MSALGRGPSSSTTPESVKPEELIQKSALANNMRLLSSCGLFFDHMDPPIVQVPIDGDDGIRQRRIREREVDNNDNNTPVEAAGEAVDEEGRRPRRRDPNHQGGDGGVHHHRDQHGGIFGGGIGKCGAVLAILIAFFALDVLQFIIFGDNEDTPSTGEGGISYWSSGTSSSNRQDDLIVYDKNKQWGYTEYTDEEESGRGGRLHATSTIQQFQRAMDYLNSGHLQEGYDKFLSIYQSSGNLTALAYAGQCELPLNSTRAAQLLEIAANGGEPHAQFILGLYYSNNRGDPNRIITPGDHEMDYGKGILYLYASSTGGDTGALMTMGYRHYYGYGVPRNCETAAMNYIEIAQRIAHIYSTGLPQAVELVRLNLQGVLAGETGNKKGLSPNEISLFKQLAYGGDVNIASAVGKRFLLGVEGFQQSYSEARKFLQIGAAQSHPQSEALLGYMYCLGLGMDVDMVKARQFFSAAADKGDSLGLNGLGYLDFEARDFDEAFLNFNNSALKGSADGMFNLASLYLTGTGTVQSFPTAFMWYAQALERGHTPAAYALAIMHLNGVGTVRDCRMAVKLLKEVAERGDWVTNILDAAYAQKTVDPRASALSFLQLAEAGNEVSQSNLAHLLDRDHVKLFSNEAAERYDIEDEANRGGGGVLSPKTDSMSLVRLLSPLEVPNASGRVLAQRFYEMSADQGSPSSELRLGDFAYYGWGIGVELADTFNDSNILKDYDDNNNDEIEVTRKLQTAEIRYYRQDIPDYENALSHYRRTADTHVISEWMQPFIGQARFDVGFMYQWGLGGVPMDLSLAAKHYEKCIEAMRAEEQELQRRIVIDEAPPQPQPSATATNADNAAAVGGGGGYD</sequence>
<organism evidence="4 5">
    <name type="scientific">Perkinsus chesapeaki</name>
    <name type="common">Clam parasite</name>
    <name type="synonym">Perkinsus andrewsi</name>
    <dbReference type="NCBI Taxonomy" id="330153"/>
    <lineage>
        <taxon>Eukaryota</taxon>
        <taxon>Sar</taxon>
        <taxon>Alveolata</taxon>
        <taxon>Perkinsozoa</taxon>
        <taxon>Perkinsea</taxon>
        <taxon>Perkinsida</taxon>
        <taxon>Perkinsidae</taxon>
        <taxon>Perkinsus</taxon>
    </lineage>
</organism>
<dbReference type="GO" id="GO:0036503">
    <property type="term" value="P:ERAD pathway"/>
    <property type="evidence" value="ECO:0007669"/>
    <property type="project" value="TreeGrafter"/>
</dbReference>
<dbReference type="GO" id="GO:0005789">
    <property type="term" value="C:endoplasmic reticulum membrane"/>
    <property type="evidence" value="ECO:0007669"/>
    <property type="project" value="TreeGrafter"/>
</dbReference>
<dbReference type="AlphaFoldDB" id="A0A7J6MNU0"/>
<dbReference type="SMART" id="SM00671">
    <property type="entry name" value="SEL1"/>
    <property type="match status" value="8"/>
</dbReference>
<accession>A0A7J6MNU0</accession>
<dbReference type="InterPro" id="IPR050767">
    <property type="entry name" value="Sel1_AlgK"/>
</dbReference>
<comment type="caution">
    <text evidence="4">The sequence shown here is derived from an EMBL/GenBank/DDBJ whole genome shotgun (WGS) entry which is preliminary data.</text>
</comment>
<feature type="region of interest" description="Disordered" evidence="2">
    <location>
        <begin position="65"/>
        <end position="112"/>
    </location>
</feature>
<dbReference type="SUPFAM" id="SSF81901">
    <property type="entry name" value="HCP-like"/>
    <property type="match status" value="4"/>
</dbReference>
<keyword evidence="3" id="KW-0812">Transmembrane</keyword>
<gene>
    <name evidence="4" type="primary">SEL1L3</name>
    <name evidence="4" type="ORF">FOL47_000271</name>
</gene>
<feature type="region of interest" description="Disordered" evidence="2">
    <location>
        <begin position="1"/>
        <end position="20"/>
    </location>
</feature>
<dbReference type="PANTHER" id="PTHR11102">
    <property type="entry name" value="SEL-1-LIKE PROTEIN"/>
    <property type="match status" value="1"/>
</dbReference>
<reference evidence="4 5" key="1">
    <citation type="submission" date="2020-04" db="EMBL/GenBank/DDBJ databases">
        <title>Perkinsus chesapeaki whole genome sequence.</title>
        <authorList>
            <person name="Bogema D.R."/>
        </authorList>
    </citation>
    <scope>NUCLEOTIDE SEQUENCE [LARGE SCALE GENOMIC DNA]</scope>
    <source>
        <strain evidence="4">ATCC PRA-425</strain>
    </source>
</reference>
<feature type="compositionally biased region" description="Low complexity" evidence="2">
    <location>
        <begin position="834"/>
        <end position="846"/>
    </location>
</feature>
<comment type="similarity">
    <text evidence="1">Belongs to the sel-1 family.</text>
</comment>
<dbReference type="InterPro" id="IPR011990">
    <property type="entry name" value="TPR-like_helical_dom_sf"/>
</dbReference>
<feature type="compositionally biased region" description="Basic and acidic residues" evidence="2">
    <location>
        <begin position="88"/>
        <end position="99"/>
    </location>
</feature>
<dbReference type="EMBL" id="JAAPAO010000103">
    <property type="protein sequence ID" value="KAF4672641.1"/>
    <property type="molecule type" value="Genomic_DNA"/>
</dbReference>
<dbReference type="Pfam" id="PF08238">
    <property type="entry name" value="Sel1"/>
    <property type="match status" value="8"/>
</dbReference>
<proteinExistence type="inferred from homology"/>
<dbReference type="Gene3D" id="1.25.40.10">
    <property type="entry name" value="Tetratricopeptide repeat domain"/>
    <property type="match status" value="3"/>
</dbReference>
<dbReference type="PANTHER" id="PTHR11102:SF147">
    <property type="entry name" value="SEL1L ADAPTOR SUBUNIT OF ERAD E3 UBIQUITIN LIGASE"/>
    <property type="match status" value="1"/>
</dbReference>
<dbReference type="Proteomes" id="UP000591131">
    <property type="component" value="Unassembled WGS sequence"/>
</dbReference>
<evidence type="ECO:0000256" key="2">
    <source>
        <dbReference type="SAM" id="MobiDB-lite"/>
    </source>
</evidence>
<keyword evidence="3" id="KW-0472">Membrane</keyword>
<protein>
    <submittedName>
        <fullName evidence="4">Sel-1 suppressor of lin-12-like</fullName>
    </submittedName>
</protein>
<keyword evidence="5" id="KW-1185">Reference proteome</keyword>
<feature type="region of interest" description="Disordered" evidence="2">
    <location>
        <begin position="828"/>
        <end position="854"/>
    </location>
</feature>
<evidence type="ECO:0000313" key="5">
    <source>
        <dbReference type="Proteomes" id="UP000591131"/>
    </source>
</evidence>
<name>A0A7J6MNU0_PERCH</name>